<dbReference type="Proteomes" id="UP001140091">
    <property type="component" value="Unassembled WGS sequence"/>
</dbReference>
<proteinExistence type="predicted"/>
<keyword evidence="2" id="KW-0808">Transferase</keyword>
<dbReference type="AlphaFoldDB" id="A0A9W8IXU2"/>
<evidence type="ECO:0000313" key="8">
    <source>
        <dbReference type="EMBL" id="KAJ2921823.1"/>
    </source>
</evidence>
<feature type="domain" description="Alpha-type protein kinase" evidence="7">
    <location>
        <begin position="241"/>
        <end position="480"/>
    </location>
</feature>
<accession>A0A9W8IXU2</accession>
<dbReference type="Gene3D" id="3.20.200.10">
    <property type="entry name" value="MHCK/EF2 kinase"/>
    <property type="match status" value="1"/>
</dbReference>
<keyword evidence="1" id="KW-0723">Serine/threonine-protein kinase</keyword>
<dbReference type="SMART" id="SM00811">
    <property type="entry name" value="Alpha_kinase"/>
    <property type="match status" value="1"/>
</dbReference>
<dbReference type="SUPFAM" id="SSF56112">
    <property type="entry name" value="Protein kinase-like (PK-like)"/>
    <property type="match status" value="1"/>
</dbReference>
<name>A0A9W8IXU2_9AGAR</name>
<keyword evidence="4" id="KW-0418">Kinase</keyword>
<dbReference type="PANTHER" id="PTHR45992:SF11">
    <property type="entry name" value="ALPHA-TYPE PROTEIN KINASE DOMAIN-CONTAINING PROTEIN"/>
    <property type="match status" value="1"/>
</dbReference>
<feature type="region of interest" description="Disordered" evidence="6">
    <location>
        <begin position="482"/>
        <end position="513"/>
    </location>
</feature>
<reference evidence="8" key="1">
    <citation type="submission" date="2022-06" db="EMBL/GenBank/DDBJ databases">
        <title>Genome Sequence of Candolleomyces eurysporus.</title>
        <authorList>
            <person name="Buettner E."/>
        </authorList>
    </citation>
    <scope>NUCLEOTIDE SEQUENCE</scope>
    <source>
        <strain evidence="8">VTCC 930004</strain>
    </source>
</reference>
<dbReference type="CDD" id="cd04515">
    <property type="entry name" value="Alpha_kinase"/>
    <property type="match status" value="1"/>
</dbReference>
<gene>
    <name evidence="8" type="ORF">H1R20_g15278</name>
</gene>
<evidence type="ECO:0000256" key="6">
    <source>
        <dbReference type="SAM" id="MobiDB-lite"/>
    </source>
</evidence>
<dbReference type="InterPro" id="IPR011009">
    <property type="entry name" value="Kinase-like_dom_sf"/>
</dbReference>
<dbReference type="InterPro" id="IPR051852">
    <property type="entry name" value="Alpha-type_PK"/>
</dbReference>
<evidence type="ECO:0000259" key="7">
    <source>
        <dbReference type="PROSITE" id="PS51158"/>
    </source>
</evidence>
<dbReference type="Pfam" id="PF02816">
    <property type="entry name" value="Alpha_kinase"/>
    <property type="match status" value="1"/>
</dbReference>
<feature type="region of interest" description="Disordered" evidence="6">
    <location>
        <begin position="31"/>
        <end position="53"/>
    </location>
</feature>
<organism evidence="8 9">
    <name type="scientific">Candolleomyces eurysporus</name>
    <dbReference type="NCBI Taxonomy" id="2828524"/>
    <lineage>
        <taxon>Eukaryota</taxon>
        <taxon>Fungi</taxon>
        <taxon>Dikarya</taxon>
        <taxon>Basidiomycota</taxon>
        <taxon>Agaricomycotina</taxon>
        <taxon>Agaricomycetes</taxon>
        <taxon>Agaricomycetidae</taxon>
        <taxon>Agaricales</taxon>
        <taxon>Agaricineae</taxon>
        <taxon>Psathyrellaceae</taxon>
        <taxon>Candolleomyces</taxon>
    </lineage>
</organism>
<dbReference type="PANTHER" id="PTHR45992">
    <property type="entry name" value="EUKARYOTIC ELONGATION FACTOR 2 KINASE-RELATED"/>
    <property type="match status" value="1"/>
</dbReference>
<evidence type="ECO:0000313" key="9">
    <source>
        <dbReference type="Proteomes" id="UP001140091"/>
    </source>
</evidence>
<evidence type="ECO:0000256" key="1">
    <source>
        <dbReference type="ARBA" id="ARBA00022527"/>
    </source>
</evidence>
<feature type="compositionally biased region" description="Polar residues" evidence="6">
    <location>
        <begin position="492"/>
        <end position="503"/>
    </location>
</feature>
<protein>
    <recommendedName>
        <fullName evidence="7">Alpha-type protein kinase domain-containing protein</fullName>
    </recommendedName>
</protein>
<feature type="compositionally biased region" description="Basic and acidic residues" evidence="6">
    <location>
        <begin position="159"/>
        <end position="174"/>
    </location>
</feature>
<comment type="caution">
    <text evidence="8">The sequence shown here is derived from an EMBL/GenBank/DDBJ whole genome shotgun (WGS) entry which is preliminary data.</text>
</comment>
<dbReference type="GO" id="GO:0004674">
    <property type="term" value="F:protein serine/threonine kinase activity"/>
    <property type="evidence" value="ECO:0007669"/>
    <property type="project" value="UniProtKB-KW"/>
</dbReference>
<dbReference type="EMBL" id="JANBPK010001546">
    <property type="protein sequence ID" value="KAJ2921823.1"/>
    <property type="molecule type" value="Genomic_DNA"/>
</dbReference>
<dbReference type="InterPro" id="IPR004166">
    <property type="entry name" value="a-kinase_dom"/>
</dbReference>
<dbReference type="GO" id="GO:0005524">
    <property type="term" value="F:ATP binding"/>
    <property type="evidence" value="ECO:0007669"/>
    <property type="project" value="UniProtKB-KW"/>
</dbReference>
<evidence type="ECO:0000256" key="2">
    <source>
        <dbReference type="ARBA" id="ARBA00022679"/>
    </source>
</evidence>
<sequence length="513" mass="56694">MAAKRQQAAHIVSSMNRAHANAVAGAKPGIPIAPSRVRGSHGSHSTSAAPSKPAKRINIRIDSIGHYEHGLGKRRTTDCPEFVPVIIELDETVPVSDVLERIRRVADETYTASYGYRVYDFYLHVVLAWTASKTAVDTELLSGTLVLVRFNPSEEDEPDMSHSDSEVDPDTEHSRRGHRTSLTTKLSAKSKTRRYKTTTNRTVLATKKQRISAGGKALYATRARSDASARSYTVKKFYWSADESDNLIWTESSSMPFEVVIQKEPFASGETKKAFKLRAGEVLFAAKCFFKTGDSILEESVSKEDNLKHLKDELFRQVVARKPVKRFLKLAIENNVSVYNLSFDDAYVFVVSKGPEAGHAWLVDPLYDGLTSFTKFSSNVHAGDNSNSLVGRTCDALAHFSYFDSEESLVLVDIQGIDSASLPSNLRRKGEEYTLTLYDLMIHSTEQAFGLGDDGAYGLLMFEKQHSCNGICRGLGLSPLGDGDRSDDEMNGDQTEGFEQNGGNKLVEYPSSD</sequence>
<keyword evidence="9" id="KW-1185">Reference proteome</keyword>
<dbReference type="OrthoDB" id="301415at2759"/>
<evidence type="ECO:0000256" key="5">
    <source>
        <dbReference type="ARBA" id="ARBA00022840"/>
    </source>
</evidence>
<dbReference type="PROSITE" id="PS51158">
    <property type="entry name" value="ALPHA_KINASE"/>
    <property type="match status" value="1"/>
</dbReference>
<evidence type="ECO:0000256" key="3">
    <source>
        <dbReference type="ARBA" id="ARBA00022741"/>
    </source>
</evidence>
<feature type="non-terminal residue" evidence="8">
    <location>
        <position position="1"/>
    </location>
</feature>
<keyword evidence="3" id="KW-0547">Nucleotide-binding</keyword>
<evidence type="ECO:0000256" key="4">
    <source>
        <dbReference type="ARBA" id="ARBA00022777"/>
    </source>
</evidence>
<feature type="region of interest" description="Disordered" evidence="6">
    <location>
        <begin position="152"/>
        <end position="185"/>
    </location>
</feature>
<keyword evidence="5" id="KW-0067">ATP-binding</keyword>